<dbReference type="Proteomes" id="UP000267027">
    <property type="component" value="Unassembled WGS sequence"/>
</dbReference>
<dbReference type="InterPro" id="IPR000210">
    <property type="entry name" value="BTB/POZ_dom"/>
</dbReference>
<dbReference type="GO" id="GO:0000151">
    <property type="term" value="C:ubiquitin ligase complex"/>
    <property type="evidence" value="ECO:0007669"/>
    <property type="project" value="TreeGrafter"/>
</dbReference>
<evidence type="ECO:0000259" key="3">
    <source>
        <dbReference type="PROSITE" id="PS50097"/>
    </source>
</evidence>
<evidence type="ECO:0000256" key="1">
    <source>
        <dbReference type="ARBA" id="ARBA00022737"/>
    </source>
</evidence>
<sequence length="215" mass="25218">MGTFNHPDPLREEYLELQEKYARLQQQCAVLQARIEPDGSPDTGCFAGQLFDTMRNLFEHHNFSDIVIRLDEDELKCHKFLLTMRSKYWNDLENRDFIELPGVTFKAFHVVYRWMYTDCLPRNAALFETSLVQEVCEVAFRFHFGALQSRCVQLLKTRVDSENCVSLFGFADMEDIVELRDYCSAVVAAHWKDFKPEKFAQLSAVSLLRLLKKWD</sequence>
<evidence type="ECO:0000313" key="5">
    <source>
        <dbReference type="Proteomes" id="UP000267027"/>
    </source>
</evidence>
<keyword evidence="1" id="KW-0677">Repeat</keyword>
<organism evidence="6">
    <name type="scientific">Angiostrongylus costaricensis</name>
    <name type="common">Nematode worm</name>
    <dbReference type="NCBI Taxonomy" id="334426"/>
    <lineage>
        <taxon>Eukaryota</taxon>
        <taxon>Metazoa</taxon>
        <taxon>Ecdysozoa</taxon>
        <taxon>Nematoda</taxon>
        <taxon>Chromadorea</taxon>
        <taxon>Rhabditida</taxon>
        <taxon>Rhabditina</taxon>
        <taxon>Rhabditomorpha</taxon>
        <taxon>Strongyloidea</taxon>
        <taxon>Metastrongylidae</taxon>
        <taxon>Angiostrongylus</taxon>
    </lineage>
</organism>
<dbReference type="SUPFAM" id="SSF54695">
    <property type="entry name" value="POZ domain"/>
    <property type="match status" value="1"/>
</dbReference>
<dbReference type="OMA" id="EHSANER"/>
<keyword evidence="2" id="KW-0040">ANK repeat</keyword>
<name>A0A0R3PPS5_ANGCS</name>
<protein>
    <submittedName>
        <fullName evidence="6">BTB domain-containing protein</fullName>
    </submittedName>
</protein>
<dbReference type="Gene3D" id="3.30.710.10">
    <property type="entry name" value="Potassium Channel Kv1.1, Chain A"/>
    <property type="match status" value="1"/>
</dbReference>
<gene>
    <name evidence="4" type="ORF">ACOC_LOCUS7235</name>
</gene>
<dbReference type="EMBL" id="UYYA01004018">
    <property type="protein sequence ID" value="VDM58820.1"/>
    <property type="molecule type" value="Genomic_DNA"/>
</dbReference>
<evidence type="ECO:0000256" key="2">
    <source>
        <dbReference type="ARBA" id="ARBA00023043"/>
    </source>
</evidence>
<keyword evidence="5" id="KW-1185">Reference proteome</keyword>
<evidence type="ECO:0000313" key="6">
    <source>
        <dbReference type="WBParaSite" id="ACOC_0000723401-mRNA-1"/>
    </source>
</evidence>
<dbReference type="SMART" id="SM00225">
    <property type="entry name" value="BTB"/>
    <property type="match status" value="1"/>
</dbReference>
<dbReference type="PANTHER" id="PTHR46231:SF1">
    <property type="entry name" value="ANKYRIN REPEAT AND BTB_POZ DOMAIN-CONTAINING PROTEIN 1"/>
    <property type="match status" value="1"/>
</dbReference>
<proteinExistence type="predicted"/>
<dbReference type="Pfam" id="PF00651">
    <property type="entry name" value="BTB"/>
    <property type="match status" value="1"/>
</dbReference>
<dbReference type="STRING" id="334426.A0A0R3PPS5"/>
<reference evidence="6" key="1">
    <citation type="submission" date="2017-02" db="UniProtKB">
        <authorList>
            <consortium name="WormBaseParasite"/>
        </authorList>
    </citation>
    <scope>IDENTIFICATION</scope>
</reference>
<accession>A0A0R3PPS5</accession>
<dbReference type="InterPro" id="IPR011333">
    <property type="entry name" value="SKP1/BTB/POZ_sf"/>
</dbReference>
<dbReference type="AlphaFoldDB" id="A0A0R3PPS5"/>
<reference evidence="4 5" key="2">
    <citation type="submission" date="2018-11" db="EMBL/GenBank/DDBJ databases">
        <authorList>
            <consortium name="Pathogen Informatics"/>
        </authorList>
    </citation>
    <scope>NUCLEOTIDE SEQUENCE [LARGE SCALE GENOMIC DNA]</scope>
    <source>
        <strain evidence="4 5">Costa Rica</strain>
    </source>
</reference>
<dbReference type="PROSITE" id="PS50097">
    <property type="entry name" value="BTB"/>
    <property type="match status" value="1"/>
</dbReference>
<dbReference type="InterPro" id="IPR044515">
    <property type="entry name" value="ABTB1"/>
</dbReference>
<dbReference type="PANTHER" id="PTHR46231">
    <property type="entry name" value="ANKYRIN REPEAT AND BTB/POZ DOMAIN-CONTAINING PROTEIN 1"/>
    <property type="match status" value="1"/>
</dbReference>
<dbReference type="OrthoDB" id="5863860at2759"/>
<evidence type="ECO:0000313" key="4">
    <source>
        <dbReference type="EMBL" id="VDM58820.1"/>
    </source>
</evidence>
<dbReference type="WBParaSite" id="ACOC_0000723401-mRNA-1">
    <property type="protein sequence ID" value="ACOC_0000723401-mRNA-1"/>
    <property type="gene ID" value="ACOC_0000723401"/>
</dbReference>
<dbReference type="GO" id="GO:0005737">
    <property type="term" value="C:cytoplasm"/>
    <property type="evidence" value="ECO:0007669"/>
    <property type="project" value="TreeGrafter"/>
</dbReference>
<feature type="domain" description="BTB" evidence="3">
    <location>
        <begin position="64"/>
        <end position="124"/>
    </location>
</feature>